<keyword evidence="2" id="KW-1185">Reference proteome</keyword>
<proteinExistence type="predicted"/>
<gene>
    <name evidence="1" type="ORF">SSEM1_gp30</name>
</gene>
<evidence type="ECO:0000313" key="1">
    <source>
        <dbReference type="EMBL" id="QIS79347.1"/>
    </source>
</evidence>
<sequence>MTLIEFMTQWTTLEAKISDAQADLAWAQELVESGKQDDVIVSVRYASVANKTLSLSTSIMRDSIQAYLNDLVAQRDHLLSVYGQLEALLEQLLP</sequence>
<reference evidence="1 2" key="1">
    <citation type="submission" date="2020-03" db="EMBL/GenBank/DDBJ databases">
        <title>Complete genome sequence of Pantoea agglomerans bacteriophage vB_PagM_SSEM1.</title>
        <authorList>
            <person name="Truncaite L."/>
            <person name="Alijosius L."/>
            <person name="Petrauskaite E."/>
            <person name="Simoliunas E."/>
        </authorList>
    </citation>
    <scope>NUCLEOTIDE SEQUENCE [LARGE SCALE GENOMIC DNA]</scope>
</reference>
<dbReference type="EMBL" id="MT230534">
    <property type="protein sequence ID" value="QIS79347.1"/>
    <property type="molecule type" value="Genomic_DNA"/>
</dbReference>
<evidence type="ECO:0000313" key="2">
    <source>
        <dbReference type="Proteomes" id="UP000502959"/>
    </source>
</evidence>
<name>A0A6H0D8V9_9CAUD</name>
<protein>
    <submittedName>
        <fullName evidence="1">Uncharacterized protein</fullName>
    </submittedName>
</protein>
<accession>A0A6H0D8V9</accession>
<organism evidence="1 2">
    <name type="scientific">Pantoea phage vB_PagM_SSEM1</name>
    <dbReference type="NCBI Taxonomy" id="2721760"/>
    <lineage>
        <taxon>Viruses</taxon>
        <taxon>Duplodnaviria</taxon>
        <taxon>Heunggongvirae</taxon>
        <taxon>Uroviricota</taxon>
        <taxon>Caudoviricetes</taxon>
        <taxon>Chaseviridae</taxon>
        <taxon>Cleopatravirinae</taxon>
        <taxon>Loessnervirus</taxon>
        <taxon>Loessnervirus SSEM1</taxon>
    </lineage>
</organism>
<dbReference type="Proteomes" id="UP000502959">
    <property type="component" value="Segment"/>
</dbReference>